<comment type="caution">
    <text evidence="1">The sequence shown here is derived from an EMBL/GenBank/DDBJ whole genome shotgun (WGS) entry which is preliminary data.</text>
</comment>
<dbReference type="Pfam" id="PF05380">
    <property type="entry name" value="Peptidase_A17"/>
    <property type="match status" value="2"/>
</dbReference>
<organism evidence="1 2">
    <name type="scientific">Dryococelus australis</name>
    <dbReference type="NCBI Taxonomy" id="614101"/>
    <lineage>
        <taxon>Eukaryota</taxon>
        <taxon>Metazoa</taxon>
        <taxon>Ecdysozoa</taxon>
        <taxon>Arthropoda</taxon>
        <taxon>Hexapoda</taxon>
        <taxon>Insecta</taxon>
        <taxon>Pterygota</taxon>
        <taxon>Neoptera</taxon>
        <taxon>Polyneoptera</taxon>
        <taxon>Phasmatodea</taxon>
        <taxon>Verophasmatodea</taxon>
        <taxon>Anareolatae</taxon>
        <taxon>Phasmatidae</taxon>
        <taxon>Eurycanthinae</taxon>
        <taxon>Dryococelus</taxon>
    </lineage>
</organism>
<evidence type="ECO:0000313" key="2">
    <source>
        <dbReference type="Proteomes" id="UP001159363"/>
    </source>
</evidence>
<accession>A0ABQ9GQV5</accession>
<gene>
    <name evidence="1" type="ORF">PR048_025244</name>
</gene>
<sequence length="162" mass="18666">MEKQNCTLTAKDNAILEQFHNSYQIENFRTKWNIQSVIAKVFYPLGMFSPVTVIPKILFQDIWLRDIDWVDTVFSNASERAYEAVLYIMFNADKICLVLLLCNKTRLAPIKIKLPRLEFLAALTASHLLYYFCTATNFDITKATLCSDSAITLGWIRSDPNK</sequence>
<dbReference type="PANTHER" id="PTHR22955">
    <property type="entry name" value="RETROTRANSPOSON"/>
    <property type="match status" value="1"/>
</dbReference>
<dbReference type="EMBL" id="JARBHB010000010">
    <property type="protein sequence ID" value="KAJ8874395.1"/>
    <property type="molecule type" value="Genomic_DNA"/>
</dbReference>
<evidence type="ECO:0000313" key="1">
    <source>
        <dbReference type="EMBL" id="KAJ8874395.1"/>
    </source>
</evidence>
<name>A0ABQ9GQV5_9NEOP</name>
<keyword evidence="2" id="KW-1185">Reference proteome</keyword>
<dbReference type="Proteomes" id="UP001159363">
    <property type="component" value="Chromosome 9"/>
</dbReference>
<dbReference type="PANTHER" id="PTHR22955:SF77">
    <property type="entry name" value="ASPARTIC PUTATIVE DOMAIN-CONTAINING PROTEIN-RELATED"/>
    <property type="match status" value="1"/>
</dbReference>
<dbReference type="InterPro" id="IPR008042">
    <property type="entry name" value="Retrotrans_Pao"/>
</dbReference>
<reference evidence="1 2" key="1">
    <citation type="submission" date="2023-02" db="EMBL/GenBank/DDBJ databases">
        <title>LHISI_Scaffold_Assembly.</title>
        <authorList>
            <person name="Stuart O.P."/>
            <person name="Cleave R."/>
            <person name="Magrath M.J.L."/>
            <person name="Mikheyev A.S."/>
        </authorList>
    </citation>
    <scope>NUCLEOTIDE SEQUENCE [LARGE SCALE GENOMIC DNA]</scope>
    <source>
        <strain evidence="1">Daus_M_001</strain>
        <tissue evidence="1">Leg muscle</tissue>
    </source>
</reference>
<protein>
    <submittedName>
        <fullName evidence="1">Uncharacterized protein</fullName>
    </submittedName>
</protein>
<proteinExistence type="predicted"/>